<dbReference type="PANTHER" id="PTHR43679:SF2">
    <property type="entry name" value="OCTANOYL-[GCVH]:PROTEIN N-OCTANOYLTRANSFERASE"/>
    <property type="match status" value="1"/>
</dbReference>
<organism evidence="5 6">
    <name type="scientific">Pelagirhabdus alkalitolerans</name>
    <dbReference type="NCBI Taxonomy" id="1612202"/>
    <lineage>
        <taxon>Bacteria</taxon>
        <taxon>Bacillati</taxon>
        <taxon>Bacillota</taxon>
        <taxon>Bacilli</taxon>
        <taxon>Bacillales</taxon>
        <taxon>Bacillaceae</taxon>
        <taxon>Pelagirhabdus</taxon>
    </lineage>
</organism>
<feature type="domain" description="BPL/LPL catalytic" evidence="4">
    <location>
        <begin position="41"/>
        <end position="246"/>
    </location>
</feature>
<dbReference type="Proteomes" id="UP000242949">
    <property type="component" value="Unassembled WGS sequence"/>
</dbReference>
<sequence>MTDTNKIFNQQSIRFIDHTYKQNKPWESFAIDDALAEEIRSNQQATIRIWSHEKTVVLGIADTRLPYLEEGLNLIKDAQYISVVRNSGGLAVVNDAGVLNISILLPDEKDLTIDQGYEQMVQLIKDVFKPWTNEIEAYEVVGSYCPGDYDLSIHGKKFAGISQRRVKGGIAVQIYLSIEGDQMTRSDLVKRFYQTALKNEQTRFTYPTIQPETMASLDTLLNTSLTVKEVIDRLKELLQSESDVNEDETLTENERVIYQKRREQMIKRNEKALGQFFES</sequence>
<dbReference type="SUPFAM" id="SSF55681">
    <property type="entry name" value="Class II aaRS and biotin synthetases"/>
    <property type="match status" value="1"/>
</dbReference>
<dbReference type="GO" id="GO:0009107">
    <property type="term" value="P:lipoate biosynthetic process"/>
    <property type="evidence" value="ECO:0007669"/>
    <property type="project" value="UniProtKB-UniRule"/>
</dbReference>
<dbReference type="CDD" id="cd16443">
    <property type="entry name" value="LplA"/>
    <property type="match status" value="1"/>
</dbReference>
<accession>A0A1G6GI15</accession>
<dbReference type="Gene3D" id="3.30.930.10">
    <property type="entry name" value="Bira Bifunctional Protein, Domain 2"/>
    <property type="match status" value="1"/>
</dbReference>
<dbReference type="STRING" id="1612202.SAMN05421734_101121"/>
<dbReference type="RefSeq" id="WP_090791763.1">
    <property type="nucleotide sequence ID" value="NZ_FMYI01000001.1"/>
</dbReference>
<reference evidence="6" key="1">
    <citation type="submission" date="2016-09" db="EMBL/GenBank/DDBJ databases">
        <authorList>
            <person name="Varghese N."/>
            <person name="Submissions S."/>
        </authorList>
    </citation>
    <scope>NUCLEOTIDE SEQUENCE [LARGE SCALE GENOMIC DNA]</scope>
    <source>
        <strain evidence="6">S5</strain>
    </source>
</reference>
<dbReference type="GO" id="GO:0009249">
    <property type="term" value="P:protein lipoylation"/>
    <property type="evidence" value="ECO:0007669"/>
    <property type="project" value="UniProtKB-UniRule"/>
</dbReference>
<feature type="active site" description="Acyl-thioester intermediate" evidence="3">
    <location>
        <position position="145"/>
    </location>
</feature>
<dbReference type="InterPro" id="IPR050664">
    <property type="entry name" value="Octanoyltrans_LipM/LipL"/>
</dbReference>
<keyword evidence="6" id="KW-1185">Reference proteome</keyword>
<evidence type="ECO:0000259" key="4">
    <source>
        <dbReference type="PROSITE" id="PS51733"/>
    </source>
</evidence>
<dbReference type="PROSITE" id="PS51733">
    <property type="entry name" value="BPL_LPL_CATALYTIC"/>
    <property type="match status" value="1"/>
</dbReference>
<gene>
    <name evidence="3" type="primary">lipL</name>
    <name evidence="5" type="ORF">SAMN05421734_101121</name>
</gene>
<comment type="similarity">
    <text evidence="3">Belongs to the octanoyltransferase LipL family.</text>
</comment>
<feature type="site" description="Lowers pKa of active site Cys" evidence="3">
    <location>
        <position position="157"/>
    </location>
</feature>
<evidence type="ECO:0000256" key="3">
    <source>
        <dbReference type="HAMAP-Rule" id="MF_02119"/>
    </source>
</evidence>
<evidence type="ECO:0000256" key="1">
    <source>
        <dbReference type="ARBA" id="ARBA00022679"/>
    </source>
</evidence>
<dbReference type="InterPro" id="IPR045864">
    <property type="entry name" value="aa-tRNA-synth_II/BPL/LPL"/>
</dbReference>
<dbReference type="InterPro" id="IPR024897">
    <property type="entry name" value="LipL"/>
</dbReference>
<dbReference type="PANTHER" id="PTHR43679">
    <property type="entry name" value="OCTANOYLTRANSFERASE LIPM-RELATED"/>
    <property type="match status" value="1"/>
</dbReference>
<keyword evidence="1 3" id="KW-0808">Transferase</keyword>
<dbReference type="EMBL" id="FMYI01000001">
    <property type="protein sequence ID" value="SDB81662.1"/>
    <property type="molecule type" value="Genomic_DNA"/>
</dbReference>
<evidence type="ECO:0000256" key="2">
    <source>
        <dbReference type="ARBA" id="ARBA00023315"/>
    </source>
</evidence>
<name>A0A1G6GI15_9BACI</name>
<comment type="pathway">
    <text evidence="3">Protein modification; protein lipoylation via endogenous pathway; protein N(6)-(lipoyl)lysine from octanoyl-[acyl-carrier-protein].</text>
</comment>
<comment type="catalytic activity">
    <reaction evidence="3">
        <text>N(6)-octanoyl-L-lysyl-[glycine-cleavage complex H protein] + L-lysyl-[lipoyl-carrier protein] = N(6)-octanoyl-L-lysyl-[lipoyl-carrier protein] + L-lysyl-[glycine-cleavage complex H protein]</text>
        <dbReference type="Rhea" id="RHEA:20213"/>
        <dbReference type="Rhea" id="RHEA-COMP:10500"/>
        <dbReference type="Rhea" id="RHEA-COMP:10501"/>
        <dbReference type="Rhea" id="RHEA-COMP:10503"/>
        <dbReference type="Rhea" id="RHEA-COMP:10504"/>
        <dbReference type="ChEBI" id="CHEBI:29969"/>
        <dbReference type="ChEBI" id="CHEBI:78809"/>
        <dbReference type="EC" id="2.3.1.204"/>
    </reaction>
</comment>
<proteinExistence type="inferred from homology"/>
<evidence type="ECO:0000313" key="6">
    <source>
        <dbReference type="Proteomes" id="UP000242949"/>
    </source>
</evidence>
<comment type="function">
    <text evidence="3">Catalyzes the amidotransfer (transamidation) of the octanoyl moiety from octanoyl-GcvH to the lipoyl domain of the E2 subunit of lipoate-dependent enzymes.</text>
</comment>
<dbReference type="EC" id="2.3.1.204" evidence="3"/>
<dbReference type="AlphaFoldDB" id="A0A1G6GI15"/>
<protein>
    <recommendedName>
        <fullName evidence="3">Octanoyl-[GcvH]:protein N-octanoyltransferase</fullName>
        <ecNumber evidence="3">2.3.1.204</ecNumber>
    </recommendedName>
    <alternativeName>
        <fullName evidence="3">Octanoyl-[GcvH]:E2 amidotransferase</fullName>
    </alternativeName>
</protein>
<comment type="miscellaneous">
    <text evidence="3">The reaction proceeds via a thioester-linked acyl-enzyme intermediate.</text>
</comment>
<dbReference type="HAMAP" id="MF_02119">
    <property type="entry name" value="LipL"/>
    <property type="match status" value="1"/>
</dbReference>
<dbReference type="OrthoDB" id="2080934at2"/>
<keyword evidence="2 3" id="KW-0012">Acyltransferase</keyword>
<dbReference type="InterPro" id="IPR004143">
    <property type="entry name" value="BPL_LPL_catalytic"/>
</dbReference>
<dbReference type="Pfam" id="PF21948">
    <property type="entry name" value="LplA-B_cat"/>
    <property type="match status" value="1"/>
</dbReference>
<dbReference type="GO" id="GO:0033819">
    <property type="term" value="F:lipoyl(octanoyl) transferase activity"/>
    <property type="evidence" value="ECO:0007669"/>
    <property type="project" value="InterPro"/>
</dbReference>
<evidence type="ECO:0000313" key="5">
    <source>
        <dbReference type="EMBL" id="SDB81662.1"/>
    </source>
</evidence>